<keyword evidence="2" id="KW-0238">DNA-binding</keyword>
<evidence type="ECO:0000256" key="2">
    <source>
        <dbReference type="ARBA" id="ARBA00023125"/>
    </source>
</evidence>
<evidence type="ECO:0000256" key="1">
    <source>
        <dbReference type="ARBA" id="ARBA00023015"/>
    </source>
</evidence>
<dbReference type="PROSITE" id="PS00041">
    <property type="entry name" value="HTH_ARAC_FAMILY_1"/>
    <property type="match status" value="1"/>
</dbReference>
<gene>
    <name evidence="6" type="ORF">Sspor_16890</name>
</gene>
<keyword evidence="1" id="KW-0805">Transcription regulation</keyword>
<dbReference type="Gene3D" id="3.40.50.880">
    <property type="match status" value="1"/>
</dbReference>
<dbReference type="PANTHER" id="PTHR43130:SF3">
    <property type="entry name" value="HTH-TYPE TRANSCRIPTIONAL REGULATOR RV1931C"/>
    <property type="match status" value="1"/>
</dbReference>
<name>A0ABQ3T6U7_9ACTN</name>
<evidence type="ECO:0000259" key="5">
    <source>
        <dbReference type="PROSITE" id="PS01124"/>
    </source>
</evidence>
<protein>
    <submittedName>
        <fullName evidence="6">AraC family transcriptional regulator</fullName>
    </submittedName>
</protein>
<feature type="domain" description="HTH araC/xylS-type" evidence="5">
    <location>
        <begin position="191"/>
        <end position="289"/>
    </location>
</feature>
<dbReference type="InterPro" id="IPR002818">
    <property type="entry name" value="DJ-1/PfpI"/>
</dbReference>
<evidence type="ECO:0000256" key="4">
    <source>
        <dbReference type="SAM" id="MobiDB-lite"/>
    </source>
</evidence>
<evidence type="ECO:0000256" key="3">
    <source>
        <dbReference type="ARBA" id="ARBA00023163"/>
    </source>
</evidence>
<proteinExistence type="predicted"/>
<dbReference type="Proteomes" id="UP000608522">
    <property type="component" value="Unassembled WGS sequence"/>
</dbReference>
<dbReference type="InterPro" id="IPR018060">
    <property type="entry name" value="HTH_AraC"/>
</dbReference>
<evidence type="ECO:0000313" key="6">
    <source>
        <dbReference type="EMBL" id="GHI76128.1"/>
    </source>
</evidence>
<dbReference type="Pfam" id="PF12833">
    <property type="entry name" value="HTH_18"/>
    <property type="match status" value="1"/>
</dbReference>
<dbReference type="InterPro" id="IPR029062">
    <property type="entry name" value="Class_I_gatase-like"/>
</dbReference>
<dbReference type="EMBL" id="BNED01000005">
    <property type="protein sequence ID" value="GHI76128.1"/>
    <property type="molecule type" value="Genomic_DNA"/>
</dbReference>
<dbReference type="PANTHER" id="PTHR43130">
    <property type="entry name" value="ARAC-FAMILY TRANSCRIPTIONAL REGULATOR"/>
    <property type="match status" value="1"/>
</dbReference>
<dbReference type="Pfam" id="PF01965">
    <property type="entry name" value="DJ-1_PfpI"/>
    <property type="match status" value="1"/>
</dbReference>
<reference evidence="7" key="1">
    <citation type="submission" date="2023-07" db="EMBL/GenBank/DDBJ databases">
        <title>Whole genome shotgun sequence of Streptomyces spororaveus NBRC 15456.</title>
        <authorList>
            <person name="Komaki H."/>
            <person name="Tamura T."/>
        </authorList>
    </citation>
    <scope>NUCLEOTIDE SEQUENCE [LARGE SCALE GENOMIC DNA]</scope>
    <source>
        <strain evidence="7">NBRC 15456</strain>
    </source>
</reference>
<organism evidence="6 7">
    <name type="scientific">Streptomyces spororaveus</name>
    <dbReference type="NCBI Taxonomy" id="284039"/>
    <lineage>
        <taxon>Bacteria</taxon>
        <taxon>Bacillati</taxon>
        <taxon>Actinomycetota</taxon>
        <taxon>Actinomycetes</taxon>
        <taxon>Kitasatosporales</taxon>
        <taxon>Streptomycetaceae</taxon>
        <taxon>Streptomyces</taxon>
    </lineage>
</organism>
<dbReference type="InterPro" id="IPR052158">
    <property type="entry name" value="INH-QAR"/>
</dbReference>
<feature type="region of interest" description="Disordered" evidence="4">
    <location>
        <begin position="278"/>
        <end position="300"/>
    </location>
</feature>
<evidence type="ECO:0000313" key="7">
    <source>
        <dbReference type="Proteomes" id="UP000608522"/>
    </source>
</evidence>
<comment type="caution">
    <text evidence="6">The sequence shown here is derived from an EMBL/GenBank/DDBJ whole genome shotgun (WGS) entry which is preliminary data.</text>
</comment>
<dbReference type="SUPFAM" id="SSF52317">
    <property type="entry name" value="Class I glutamine amidotransferase-like"/>
    <property type="match status" value="1"/>
</dbReference>
<sequence length="300" mass="32436">MVFGAASRDHPGVEYEVRLCAAPGMRVDSSPDPVHVSLPWGLDGLVDADVVLITGHPGHRGEPVSVQAALRAAAGRGIRVAAVGTGVFTLAATGLLDGRRATIGWRHTAELAARHPRIQVDPLGTVVEDGSFLTAAGIFGGLDICLHILRSDHGAQVAGETARELITPLQLDADRVQDTIEQEIMDSAGLEPTLRWLETRLDQAVTLPDIAAHARTSTSSLTRRFRTHTGHTPLQYLLYARIAEAQRLLRETETPIEQLAARTGFTSPAALRRHFRALTGTTPRAYRHTHRAKPNPGQEE</sequence>
<dbReference type="InterPro" id="IPR009057">
    <property type="entry name" value="Homeodomain-like_sf"/>
</dbReference>
<keyword evidence="7" id="KW-1185">Reference proteome</keyword>
<keyword evidence="3" id="KW-0804">Transcription</keyword>
<dbReference type="SUPFAM" id="SSF46689">
    <property type="entry name" value="Homeodomain-like"/>
    <property type="match status" value="2"/>
</dbReference>
<dbReference type="Gene3D" id="1.10.10.60">
    <property type="entry name" value="Homeodomain-like"/>
    <property type="match status" value="1"/>
</dbReference>
<dbReference type="PROSITE" id="PS01124">
    <property type="entry name" value="HTH_ARAC_FAMILY_2"/>
    <property type="match status" value="1"/>
</dbReference>
<dbReference type="SMART" id="SM00342">
    <property type="entry name" value="HTH_ARAC"/>
    <property type="match status" value="1"/>
</dbReference>
<dbReference type="InterPro" id="IPR018062">
    <property type="entry name" value="HTH_AraC-typ_CS"/>
</dbReference>
<accession>A0ABQ3T6U7</accession>